<gene>
    <name evidence="2" type="ORF">ACFFF6_09070</name>
</gene>
<sequence>MTSNPDGSAARTPFHVYPLRFTAHPAAMITFLRTLGLAPQLTAGDGTFGELHAGAGRVMVHSASGSEGGARSGDTDLCLAVPDTMAAAAELREAGLAVRTWDETYGKQGVVAGPAGESIGLNEDQEDTYGYEGHDPSGADPRLEVVAVLSSDDFARDAAWFARFGFLPAGEGDEHWQALRGPGRAGTIGLHAPIAGDAGGRRTRGTGSEFGSSLQVRLGFETSEDLEALARRLADAGYAAHLVEGAPARSVHVTDPDGTVIEVHMSEGA</sequence>
<name>A0ABV6RAT5_9MICO</name>
<reference evidence="2 3" key="1">
    <citation type="submission" date="2024-09" db="EMBL/GenBank/DDBJ databases">
        <authorList>
            <person name="Sun Q."/>
            <person name="Mori K."/>
        </authorList>
    </citation>
    <scope>NUCLEOTIDE SEQUENCE [LARGE SCALE GENOMIC DNA]</scope>
    <source>
        <strain evidence="2 3">CICC 10874</strain>
    </source>
</reference>
<dbReference type="RefSeq" id="WP_376980038.1">
    <property type="nucleotide sequence ID" value="NZ_JBHLSV010000009.1"/>
</dbReference>
<dbReference type="Proteomes" id="UP001589793">
    <property type="component" value="Unassembled WGS sequence"/>
</dbReference>
<dbReference type="InterPro" id="IPR037523">
    <property type="entry name" value="VOC_core"/>
</dbReference>
<accession>A0ABV6RAT5</accession>
<evidence type="ECO:0000313" key="3">
    <source>
        <dbReference type="Proteomes" id="UP001589793"/>
    </source>
</evidence>
<dbReference type="EMBL" id="JBHLSV010000009">
    <property type="protein sequence ID" value="MFC0674104.1"/>
    <property type="molecule type" value="Genomic_DNA"/>
</dbReference>
<evidence type="ECO:0000313" key="2">
    <source>
        <dbReference type="EMBL" id="MFC0674104.1"/>
    </source>
</evidence>
<protein>
    <recommendedName>
        <fullName evidence="1">VOC domain-containing protein</fullName>
    </recommendedName>
</protein>
<proteinExistence type="predicted"/>
<feature type="domain" description="VOC" evidence="1">
    <location>
        <begin position="142"/>
        <end position="266"/>
    </location>
</feature>
<dbReference type="Gene3D" id="3.10.180.10">
    <property type="entry name" value="2,3-Dihydroxybiphenyl 1,2-Dioxygenase, domain 1"/>
    <property type="match status" value="2"/>
</dbReference>
<evidence type="ECO:0000259" key="1">
    <source>
        <dbReference type="PROSITE" id="PS51819"/>
    </source>
</evidence>
<dbReference type="SUPFAM" id="SSF54593">
    <property type="entry name" value="Glyoxalase/Bleomycin resistance protein/Dihydroxybiphenyl dioxygenase"/>
    <property type="match status" value="2"/>
</dbReference>
<keyword evidence="3" id="KW-1185">Reference proteome</keyword>
<organism evidence="2 3">
    <name type="scientific">Brachybacterium hainanense</name>
    <dbReference type="NCBI Taxonomy" id="1541174"/>
    <lineage>
        <taxon>Bacteria</taxon>
        <taxon>Bacillati</taxon>
        <taxon>Actinomycetota</taxon>
        <taxon>Actinomycetes</taxon>
        <taxon>Micrococcales</taxon>
        <taxon>Dermabacteraceae</taxon>
        <taxon>Brachybacterium</taxon>
    </lineage>
</organism>
<dbReference type="PROSITE" id="PS51819">
    <property type="entry name" value="VOC"/>
    <property type="match status" value="1"/>
</dbReference>
<dbReference type="InterPro" id="IPR029068">
    <property type="entry name" value="Glyas_Bleomycin-R_OHBP_Dase"/>
</dbReference>
<comment type="caution">
    <text evidence="2">The sequence shown here is derived from an EMBL/GenBank/DDBJ whole genome shotgun (WGS) entry which is preliminary data.</text>
</comment>